<dbReference type="Proteomes" id="UP000221011">
    <property type="component" value="Chromosome"/>
</dbReference>
<keyword evidence="4 7" id="KW-0663">Pyridoxal phosphate</keyword>
<dbReference type="GO" id="GO:0030170">
    <property type="term" value="F:pyridoxal phosphate binding"/>
    <property type="evidence" value="ECO:0007669"/>
    <property type="project" value="TreeGrafter"/>
</dbReference>
<evidence type="ECO:0000256" key="5">
    <source>
        <dbReference type="ARBA" id="ARBA00038398"/>
    </source>
</evidence>
<reference evidence="8 9" key="1">
    <citation type="submission" date="2017-08" db="EMBL/GenBank/DDBJ databases">
        <title>Complete Genome Sequence of Streptomyces formicae KY5, the formicamycin producer.</title>
        <authorList>
            <person name="Holmes N.A."/>
            <person name="Devine R."/>
            <person name="Qin Z."/>
            <person name="Seipke R.F."/>
            <person name="Wilkinson B."/>
            <person name="Hutchings M.I."/>
        </authorList>
    </citation>
    <scope>NUCLEOTIDE SEQUENCE [LARGE SCALE GENOMIC DNA]</scope>
    <source>
        <strain evidence="8 9">KY5</strain>
    </source>
</reference>
<evidence type="ECO:0000256" key="6">
    <source>
        <dbReference type="PIRSR" id="PIRSR000390-1"/>
    </source>
</evidence>
<dbReference type="AlphaFoldDB" id="A0A291QJC3"/>
<dbReference type="PANTHER" id="PTHR30244">
    <property type="entry name" value="TRANSAMINASE"/>
    <property type="match status" value="1"/>
</dbReference>
<dbReference type="Gene3D" id="3.90.1150.10">
    <property type="entry name" value="Aspartate Aminotransferase, domain 1"/>
    <property type="match status" value="1"/>
</dbReference>
<name>A0A291QJC3_9ACTN</name>
<dbReference type="RefSeq" id="WP_199843350.1">
    <property type="nucleotide sequence ID" value="NZ_CP022685.1"/>
</dbReference>
<dbReference type="PANTHER" id="PTHR30244:SF34">
    <property type="entry name" value="DTDP-4-AMINO-4,6-DIDEOXYGALACTOSE TRANSAMINASE"/>
    <property type="match status" value="1"/>
</dbReference>
<dbReference type="PIRSF" id="PIRSF000390">
    <property type="entry name" value="PLP_StrS"/>
    <property type="match status" value="1"/>
</dbReference>
<evidence type="ECO:0000313" key="8">
    <source>
        <dbReference type="EMBL" id="ATL31545.1"/>
    </source>
</evidence>
<gene>
    <name evidence="8" type="ORF">KY5_6527c</name>
</gene>
<feature type="active site" description="Proton acceptor" evidence="6">
    <location>
        <position position="182"/>
    </location>
</feature>
<dbReference type="GO" id="GO:0008483">
    <property type="term" value="F:transaminase activity"/>
    <property type="evidence" value="ECO:0007669"/>
    <property type="project" value="UniProtKB-KW"/>
</dbReference>
<keyword evidence="9" id="KW-1185">Reference proteome</keyword>
<dbReference type="InterPro" id="IPR015424">
    <property type="entry name" value="PyrdxlP-dep_Trfase"/>
</dbReference>
<dbReference type="Gene3D" id="3.40.640.10">
    <property type="entry name" value="Type I PLP-dependent aspartate aminotransferase-like (Major domain)"/>
    <property type="match status" value="1"/>
</dbReference>
<proteinExistence type="inferred from homology"/>
<evidence type="ECO:0000256" key="2">
    <source>
        <dbReference type="ARBA" id="ARBA00022576"/>
    </source>
</evidence>
<comment type="cofactor">
    <cofactor evidence="1">
        <name>pyridoxal 5'-phosphate</name>
        <dbReference type="ChEBI" id="CHEBI:597326"/>
    </cofactor>
</comment>
<keyword evidence="3 8" id="KW-0808">Transferase</keyword>
<organism evidence="8 9">
    <name type="scientific">Streptomyces formicae</name>
    <dbReference type="NCBI Taxonomy" id="1616117"/>
    <lineage>
        <taxon>Bacteria</taxon>
        <taxon>Bacillati</taxon>
        <taxon>Actinomycetota</taxon>
        <taxon>Actinomycetes</taxon>
        <taxon>Kitasatosporales</taxon>
        <taxon>Streptomycetaceae</taxon>
        <taxon>Streptomyces</taxon>
    </lineage>
</organism>
<evidence type="ECO:0000256" key="7">
    <source>
        <dbReference type="PIRSR" id="PIRSR000390-2"/>
    </source>
</evidence>
<evidence type="ECO:0000313" key="9">
    <source>
        <dbReference type="Proteomes" id="UP000221011"/>
    </source>
</evidence>
<dbReference type="CDD" id="cd00616">
    <property type="entry name" value="AHBA_syn"/>
    <property type="match status" value="1"/>
</dbReference>
<dbReference type="Pfam" id="PF01041">
    <property type="entry name" value="DegT_DnrJ_EryC1"/>
    <property type="match status" value="1"/>
</dbReference>
<dbReference type="KEGG" id="sfk:KY5_6527c"/>
<dbReference type="SUPFAM" id="SSF53383">
    <property type="entry name" value="PLP-dependent transferases"/>
    <property type="match status" value="1"/>
</dbReference>
<comment type="similarity">
    <text evidence="5">Belongs to the DegT/DnrJ/EryC1 family. L-glutamine:2-deoxy-scyllo-inosose/scyllo-inosose aminotransferase subfamily.</text>
</comment>
<feature type="modified residue" description="N6-(pyridoxal phosphate)lysine" evidence="7">
    <location>
        <position position="182"/>
    </location>
</feature>
<evidence type="ECO:0000256" key="1">
    <source>
        <dbReference type="ARBA" id="ARBA00001933"/>
    </source>
</evidence>
<dbReference type="GO" id="GO:0000271">
    <property type="term" value="P:polysaccharide biosynthetic process"/>
    <property type="evidence" value="ECO:0007669"/>
    <property type="project" value="TreeGrafter"/>
</dbReference>
<accession>A0A291QJC3</accession>
<dbReference type="InterPro" id="IPR015421">
    <property type="entry name" value="PyrdxlP-dep_Trfase_major"/>
</dbReference>
<dbReference type="EMBL" id="CP022685">
    <property type="protein sequence ID" value="ATL31545.1"/>
    <property type="molecule type" value="Genomic_DNA"/>
</dbReference>
<evidence type="ECO:0000256" key="4">
    <source>
        <dbReference type="ARBA" id="ARBA00022898"/>
    </source>
</evidence>
<dbReference type="InterPro" id="IPR015422">
    <property type="entry name" value="PyrdxlP-dep_Trfase_small"/>
</dbReference>
<evidence type="ECO:0000256" key="3">
    <source>
        <dbReference type="ARBA" id="ARBA00022679"/>
    </source>
</evidence>
<protein>
    <submittedName>
        <fullName evidence="8">UDP-4-amino-4-deoxy-L-arabinose--oxoglutarate aminotransferase</fullName>
    </submittedName>
</protein>
<sequence length="383" mass="41530">MIHLHQPQVGQEELAAVAEVFDSKWLGHGPRTEAFEAAFAEHLQVDAEHVVFLNSGTAGLFLAVESLDLTEGDEVVLPSPSFVAAANAVVAGGGRPVFCDVDPRTLNPTAEHIEAALTDRTRAVLVLHYGGSPGDITRIAELCRHRDITLIEDAACSVASTVDGRPVGTFGDFAMWSFDAMKVMVCGDGGMLYARDPDAAARARRLAYHGLAQPTGFGYAQVSSRWWELDVPEVGRRDIGNDLTAAIGAVQLRRLPELVARRREITELYDRELADLADLSDLLTPPPLPAGHTSTYYFYWVQMPPDIRDDVANELRAAGIYTTFRYAPLHKVPAYGAGELSLPGAEHAADRTLCLPLHPGLDDADVHTVAAALRKSVEALLHR</sequence>
<keyword evidence="2 8" id="KW-0032">Aminotransferase</keyword>
<dbReference type="InterPro" id="IPR000653">
    <property type="entry name" value="DegT/StrS_aminotransferase"/>
</dbReference>